<dbReference type="EMBL" id="CP063989">
    <property type="protein sequence ID" value="QPL04920.1"/>
    <property type="molecule type" value="Genomic_DNA"/>
</dbReference>
<keyword evidence="3" id="KW-1185">Reference proteome</keyword>
<feature type="transmembrane region" description="Helical" evidence="1">
    <location>
        <begin position="29"/>
        <end position="50"/>
    </location>
</feature>
<name>A0A7T0LJP8_9ACTO</name>
<keyword evidence="1" id="KW-0472">Membrane</keyword>
<evidence type="ECO:0000313" key="3">
    <source>
        <dbReference type="Proteomes" id="UP000594637"/>
    </source>
</evidence>
<dbReference type="RefSeq" id="WP_166855955.1">
    <property type="nucleotide sequence ID" value="NZ_CP063989.1"/>
</dbReference>
<sequence length="188" mass="20032">MPPARFASGTASLASAGPHAETRRSRATVLAIVIGLLGLAAVGVGCYELLVSIDVFQAAVGREPFVHREFVTLVVVGTLAVLAAVGLSIRGAVVSRPRWLPITVLVLSLVLPLPVAVIALAAGGQELADRTIIQAQNLARDVNVVEDIDAEAVDRLYERFERFGISLPGRDEVREILTRNDEMTAEET</sequence>
<dbReference type="AlphaFoldDB" id="A0A7T0LJP8"/>
<evidence type="ECO:0000313" key="2">
    <source>
        <dbReference type="EMBL" id="QPL04920.1"/>
    </source>
</evidence>
<dbReference type="KEGG" id="arep:ID810_09230"/>
<keyword evidence="1" id="KW-1133">Transmembrane helix</keyword>
<accession>A0A7T0LJP8</accession>
<organism evidence="2 3">
    <name type="scientific">Actinomyces respiraculi</name>
    <dbReference type="NCBI Taxonomy" id="2744574"/>
    <lineage>
        <taxon>Bacteria</taxon>
        <taxon>Bacillati</taxon>
        <taxon>Actinomycetota</taxon>
        <taxon>Actinomycetes</taxon>
        <taxon>Actinomycetales</taxon>
        <taxon>Actinomycetaceae</taxon>
        <taxon>Actinomyces</taxon>
    </lineage>
</organism>
<dbReference type="Proteomes" id="UP000594637">
    <property type="component" value="Chromosome"/>
</dbReference>
<feature type="transmembrane region" description="Helical" evidence="1">
    <location>
        <begin position="70"/>
        <end position="87"/>
    </location>
</feature>
<protein>
    <submittedName>
        <fullName evidence="2">Uncharacterized protein</fullName>
    </submittedName>
</protein>
<reference evidence="2 3" key="1">
    <citation type="submission" date="2020-11" db="EMBL/GenBank/DDBJ databases">
        <title>Actinomyces sp. ZJ750.</title>
        <authorList>
            <person name="Zhou J."/>
        </authorList>
    </citation>
    <scope>NUCLEOTIDE SEQUENCE [LARGE SCALE GENOMIC DNA]</scope>
    <source>
        <strain evidence="2 3">ZJ750</strain>
    </source>
</reference>
<proteinExistence type="predicted"/>
<evidence type="ECO:0000256" key="1">
    <source>
        <dbReference type="SAM" id="Phobius"/>
    </source>
</evidence>
<keyword evidence="1" id="KW-0812">Transmembrane</keyword>
<gene>
    <name evidence="2" type="ORF">ID810_09230</name>
</gene>
<feature type="transmembrane region" description="Helical" evidence="1">
    <location>
        <begin position="99"/>
        <end position="122"/>
    </location>
</feature>